<name>A0ACB9JHF8_9ASTR</name>
<dbReference type="Proteomes" id="UP001056120">
    <property type="component" value="Linkage Group LG04"/>
</dbReference>
<accession>A0ACB9JHF8</accession>
<evidence type="ECO:0000313" key="2">
    <source>
        <dbReference type="Proteomes" id="UP001056120"/>
    </source>
</evidence>
<reference evidence="2" key="1">
    <citation type="journal article" date="2022" name="Mol. Ecol. Resour.">
        <title>The genomes of chicory, endive, great burdock and yacon provide insights into Asteraceae palaeo-polyploidization history and plant inulin production.</title>
        <authorList>
            <person name="Fan W."/>
            <person name="Wang S."/>
            <person name="Wang H."/>
            <person name="Wang A."/>
            <person name="Jiang F."/>
            <person name="Liu H."/>
            <person name="Zhao H."/>
            <person name="Xu D."/>
            <person name="Zhang Y."/>
        </authorList>
    </citation>
    <scope>NUCLEOTIDE SEQUENCE [LARGE SCALE GENOMIC DNA]</scope>
    <source>
        <strain evidence="2">cv. Yunnan</strain>
    </source>
</reference>
<comment type="caution">
    <text evidence="1">The sequence shown here is derived from an EMBL/GenBank/DDBJ whole genome shotgun (WGS) entry which is preliminary data.</text>
</comment>
<organism evidence="1 2">
    <name type="scientific">Smallanthus sonchifolius</name>
    <dbReference type="NCBI Taxonomy" id="185202"/>
    <lineage>
        <taxon>Eukaryota</taxon>
        <taxon>Viridiplantae</taxon>
        <taxon>Streptophyta</taxon>
        <taxon>Embryophyta</taxon>
        <taxon>Tracheophyta</taxon>
        <taxon>Spermatophyta</taxon>
        <taxon>Magnoliopsida</taxon>
        <taxon>eudicotyledons</taxon>
        <taxon>Gunneridae</taxon>
        <taxon>Pentapetalae</taxon>
        <taxon>asterids</taxon>
        <taxon>campanulids</taxon>
        <taxon>Asterales</taxon>
        <taxon>Asteraceae</taxon>
        <taxon>Asteroideae</taxon>
        <taxon>Heliantheae alliance</taxon>
        <taxon>Millerieae</taxon>
        <taxon>Smallanthus</taxon>
    </lineage>
</organism>
<sequence length="81" mass="9521">MVGLSVNQQAKQVVGDYLNCSERFSWKIISVFSHQCEGSKPIFLFIYILCRVFKQNIKLISYIQINFLSSFKLHSYYTIVF</sequence>
<protein>
    <submittedName>
        <fullName evidence="1">Uncharacterized protein</fullName>
    </submittedName>
</protein>
<proteinExistence type="predicted"/>
<gene>
    <name evidence="1" type="ORF">L1987_13613</name>
</gene>
<dbReference type="EMBL" id="CM042021">
    <property type="protein sequence ID" value="KAI3819764.1"/>
    <property type="molecule type" value="Genomic_DNA"/>
</dbReference>
<keyword evidence="2" id="KW-1185">Reference proteome</keyword>
<reference evidence="1 2" key="2">
    <citation type="journal article" date="2022" name="Mol. Ecol. Resour.">
        <title>The genomes of chicory, endive, great burdock and yacon provide insights into Asteraceae paleo-polyploidization history and plant inulin production.</title>
        <authorList>
            <person name="Fan W."/>
            <person name="Wang S."/>
            <person name="Wang H."/>
            <person name="Wang A."/>
            <person name="Jiang F."/>
            <person name="Liu H."/>
            <person name="Zhao H."/>
            <person name="Xu D."/>
            <person name="Zhang Y."/>
        </authorList>
    </citation>
    <scope>NUCLEOTIDE SEQUENCE [LARGE SCALE GENOMIC DNA]</scope>
    <source>
        <strain evidence="2">cv. Yunnan</strain>
        <tissue evidence="1">Leaves</tissue>
    </source>
</reference>
<evidence type="ECO:0000313" key="1">
    <source>
        <dbReference type="EMBL" id="KAI3819764.1"/>
    </source>
</evidence>